<dbReference type="OrthoDB" id="9780765at2"/>
<keyword evidence="1" id="KW-0732">Signal</keyword>
<dbReference type="SUPFAM" id="SSF53474">
    <property type="entry name" value="alpha/beta-Hydrolases"/>
    <property type="match status" value="1"/>
</dbReference>
<dbReference type="GO" id="GO:0016787">
    <property type="term" value="F:hydrolase activity"/>
    <property type="evidence" value="ECO:0007669"/>
    <property type="project" value="UniProtKB-KW"/>
</dbReference>
<keyword evidence="2" id="KW-0378">Hydrolase</keyword>
<keyword evidence="3" id="KW-1185">Reference proteome</keyword>
<dbReference type="InterPro" id="IPR029058">
    <property type="entry name" value="AB_hydrolase_fold"/>
</dbReference>
<organism evidence="2 3">
    <name type="scientific">Tritonibacter multivorans</name>
    <dbReference type="NCBI Taxonomy" id="928856"/>
    <lineage>
        <taxon>Bacteria</taxon>
        <taxon>Pseudomonadati</taxon>
        <taxon>Pseudomonadota</taxon>
        <taxon>Alphaproteobacteria</taxon>
        <taxon>Rhodobacterales</taxon>
        <taxon>Paracoccaceae</taxon>
        <taxon>Tritonibacter</taxon>
    </lineage>
</organism>
<gene>
    <name evidence="2" type="ORF">TRM7557_00934</name>
</gene>
<dbReference type="EMBL" id="CYSD01000014">
    <property type="protein sequence ID" value="CUH76508.1"/>
    <property type="molecule type" value="Genomic_DNA"/>
</dbReference>
<dbReference type="RefSeq" id="WP_058289057.1">
    <property type="nucleotide sequence ID" value="NZ_CYSD01000014.1"/>
</dbReference>
<dbReference type="AlphaFoldDB" id="A0A0P1G3Z0"/>
<name>A0A0P1G3Z0_9RHOB</name>
<proteinExistence type="predicted"/>
<dbReference type="Gene3D" id="3.40.50.1820">
    <property type="entry name" value="alpha/beta hydrolase"/>
    <property type="match status" value="1"/>
</dbReference>
<protein>
    <submittedName>
        <fullName evidence="2">Alpha/beta hydrolase family protein</fullName>
    </submittedName>
</protein>
<sequence>MNKRLYSLILSVSVALGGAASAQSKETLETGIDSAFYMSDAAYYPAEGKRAVVFVPGFIFNKESWKNLATRLQQDGIASVAISAKSEAPIRRAIQELTRRGHGEVVLIGGSSGAAAILNTMEQVVATDHVSGVVLMSPVRGNPMDDQPVNKLFIVSEGEKSFEKVQALHEGSMEPKSLMTIPGKAHAQFLFYGPDKADVEAAIVEFVKAQ</sequence>
<dbReference type="STRING" id="928856.SAMN04488049_1143"/>
<dbReference type="Proteomes" id="UP000052022">
    <property type="component" value="Unassembled WGS sequence"/>
</dbReference>
<feature type="signal peptide" evidence="1">
    <location>
        <begin position="1"/>
        <end position="22"/>
    </location>
</feature>
<accession>A0A0P1G3Z0</accession>
<feature type="chain" id="PRO_5006063052" evidence="1">
    <location>
        <begin position="23"/>
        <end position="210"/>
    </location>
</feature>
<reference evidence="2 3" key="1">
    <citation type="submission" date="2015-09" db="EMBL/GenBank/DDBJ databases">
        <authorList>
            <consortium name="Swine Surveillance"/>
        </authorList>
    </citation>
    <scope>NUCLEOTIDE SEQUENCE [LARGE SCALE GENOMIC DNA]</scope>
    <source>
        <strain evidence="2 3">CECT 7557</strain>
    </source>
</reference>
<evidence type="ECO:0000256" key="1">
    <source>
        <dbReference type="SAM" id="SignalP"/>
    </source>
</evidence>
<evidence type="ECO:0000313" key="2">
    <source>
        <dbReference type="EMBL" id="CUH76508.1"/>
    </source>
</evidence>
<evidence type="ECO:0000313" key="3">
    <source>
        <dbReference type="Proteomes" id="UP000052022"/>
    </source>
</evidence>